<dbReference type="InterPro" id="IPR019734">
    <property type="entry name" value="TPR_rpt"/>
</dbReference>
<name>U1X7Z4_ANEAE</name>
<evidence type="ECO:0000313" key="4">
    <source>
        <dbReference type="EMBL" id="ERI11090.1"/>
    </source>
</evidence>
<evidence type="ECO:0000313" key="5">
    <source>
        <dbReference type="Proteomes" id="UP000016511"/>
    </source>
</evidence>
<gene>
    <name evidence="4" type="ORF">HMPREF0083_00841</name>
</gene>
<evidence type="ECO:0000256" key="1">
    <source>
        <dbReference type="ARBA" id="ARBA00022737"/>
    </source>
</evidence>
<dbReference type="Proteomes" id="UP000016511">
    <property type="component" value="Unassembled WGS sequence"/>
</dbReference>
<dbReference type="Gene3D" id="1.25.40.10">
    <property type="entry name" value="Tetratricopeptide repeat domain"/>
    <property type="match status" value="2"/>
</dbReference>
<feature type="repeat" description="TPR" evidence="3">
    <location>
        <begin position="210"/>
        <end position="243"/>
    </location>
</feature>
<dbReference type="PANTHER" id="PTHR44858">
    <property type="entry name" value="TETRATRICOPEPTIDE REPEAT PROTEIN 6"/>
    <property type="match status" value="1"/>
</dbReference>
<dbReference type="STRING" id="649747.HMPREF0083_00841"/>
<dbReference type="InterPro" id="IPR050498">
    <property type="entry name" value="Ycf3"/>
</dbReference>
<dbReference type="InterPro" id="IPR011990">
    <property type="entry name" value="TPR-like_helical_dom_sf"/>
</dbReference>
<feature type="repeat" description="TPR" evidence="3">
    <location>
        <begin position="42"/>
        <end position="75"/>
    </location>
</feature>
<dbReference type="PATRIC" id="fig|649747.3.peg.761"/>
<dbReference type="Gene3D" id="1.10.472.10">
    <property type="entry name" value="Cyclin-like"/>
    <property type="match status" value="1"/>
</dbReference>
<comment type="caution">
    <text evidence="4">The sequence shown here is derived from an EMBL/GenBank/DDBJ whole genome shotgun (WGS) entry which is preliminary data.</text>
</comment>
<dbReference type="InterPro" id="IPR036915">
    <property type="entry name" value="Cyclin-like_sf"/>
</dbReference>
<dbReference type="Pfam" id="PF14559">
    <property type="entry name" value="TPR_19"/>
    <property type="match status" value="1"/>
</dbReference>
<dbReference type="EMBL" id="AWSJ01000054">
    <property type="protein sequence ID" value="ERI11090.1"/>
    <property type="molecule type" value="Genomic_DNA"/>
</dbReference>
<evidence type="ECO:0000256" key="2">
    <source>
        <dbReference type="ARBA" id="ARBA00022803"/>
    </source>
</evidence>
<proteinExistence type="predicted"/>
<accession>U1X7Z4</accession>
<dbReference type="SUPFAM" id="SSF47954">
    <property type="entry name" value="Cyclin-like"/>
    <property type="match status" value="1"/>
</dbReference>
<dbReference type="eggNOG" id="COG0457">
    <property type="taxonomic scope" value="Bacteria"/>
</dbReference>
<protein>
    <submittedName>
        <fullName evidence="4">Tetratricopeptide repeat protein</fullName>
    </submittedName>
</protein>
<dbReference type="SMART" id="SM00028">
    <property type="entry name" value="TPR"/>
    <property type="match status" value="4"/>
</dbReference>
<dbReference type="HOGENOM" id="CLU_033043_0_0_9"/>
<evidence type="ECO:0000256" key="3">
    <source>
        <dbReference type="PROSITE-ProRule" id="PRU00339"/>
    </source>
</evidence>
<dbReference type="PANTHER" id="PTHR44858:SF1">
    <property type="entry name" value="UDP-N-ACETYLGLUCOSAMINE--PEPTIDE N-ACETYLGLUCOSAMINYLTRANSFERASE SPINDLY-RELATED"/>
    <property type="match status" value="1"/>
</dbReference>
<dbReference type="Pfam" id="PF13181">
    <property type="entry name" value="TPR_8"/>
    <property type="match status" value="1"/>
</dbReference>
<dbReference type="PROSITE" id="PS50005">
    <property type="entry name" value="TPR"/>
    <property type="match status" value="2"/>
</dbReference>
<dbReference type="SUPFAM" id="SSF48452">
    <property type="entry name" value="TPR-like"/>
    <property type="match status" value="2"/>
</dbReference>
<reference evidence="4 5" key="1">
    <citation type="submission" date="2013-08" db="EMBL/GenBank/DDBJ databases">
        <authorList>
            <person name="Weinstock G."/>
            <person name="Sodergren E."/>
            <person name="Wylie T."/>
            <person name="Fulton L."/>
            <person name="Fulton R."/>
            <person name="Fronick C."/>
            <person name="O'Laughlin M."/>
            <person name="Godfrey J."/>
            <person name="Miner T."/>
            <person name="Herter B."/>
            <person name="Appelbaum E."/>
            <person name="Cordes M."/>
            <person name="Lek S."/>
            <person name="Wollam A."/>
            <person name="Pepin K.H."/>
            <person name="Palsikar V.B."/>
            <person name="Mitreva M."/>
            <person name="Wilson R.K."/>
        </authorList>
    </citation>
    <scope>NUCLEOTIDE SEQUENCE [LARGE SCALE GENOMIC DNA]</scope>
    <source>
        <strain evidence="4 5">ATCC 12856</strain>
    </source>
</reference>
<dbReference type="AlphaFoldDB" id="U1X7Z4"/>
<sequence>MENALASMVYLNNKDDKLEGHMAKQQYAPKKKSKIVPIHMGADFYYERAMRYLDKLNFQKALRYLRKAVEFEPNNPEYYCSMAGVLAELGKYEESNRILWHVLEEVDPSLDECYFYLASNYASMMEFELAEQYILRYLRNVPDSFYTEEAEDLLDYIEFYLQNTPRETENETDVEIVLQHDRARRLLEEGKFNEASRLLQTIVKEHSDFIAARNNLALCYYYMGRFEKAMETVQQVLKEEPSNIHGLCNLAVFYSHFRQQDELNELLVALKKIVPYHFDLAYKLATTLGILGEDEAAYFLFRKMISQAGQGDLYMLHYTAVAAYNTRRWDAAETFWRKVERLDPSEDIAPYYLKQIELQREGRQALAEASYHYQIPFQENLSFEITGSSANELNEVMQNNPLMRSSLLWALRFGDKEVKMQVIQAFEYIADKEVEEALRAFLMNPAEDDQLKKMAIFTLRKMGAPEPYQAIIGNQTQFIAFHLNPELPVWTEKWQRVVECLHSHMQERYDILKQQEAQALWLDYLSKAYPNVPAIRKQEAWAASLEYVVARRHNFSVTQEEVASRYGISVASLARNYKLITTVCRLCKEK</sequence>
<organism evidence="4 5">
    <name type="scientific">Aneurinibacillus aneurinilyticus ATCC 12856</name>
    <dbReference type="NCBI Taxonomy" id="649747"/>
    <lineage>
        <taxon>Bacteria</taxon>
        <taxon>Bacillati</taxon>
        <taxon>Bacillota</taxon>
        <taxon>Bacilli</taxon>
        <taxon>Bacillales</taxon>
        <taxon>Paenibacillaceae</taxon>
        <taxon>Aneurinibacillus group</taxon>
        <taxon>Aneurinibacillus</taxon>
    </lineage>
</organism>
<keyword evidence="1" id="KW-0677">Repeat</keyword>
<keyword evidence="5" id="KW-1185">Reference proteome</keyword>
<keyword evidence="2 3" id="KW-0802">TPR repeat</keyword>